<proteinExistence type="predicted"/>
<keyword evidence="1" id="KW-0472">Membrane</keyword>
<evidence type="ECO:0000313" key="6">
    <source>
        <dbReference type="EMBL" id="ECB5141964.1"/>
    </source>
</evidence>
<evidence type="ECO:0000313" key="7">
    <source>
        <dbReference type="EMBL" id="ECV4728698.1"/>
    </source>
</evidence>
<dbReference type="EMBL" id="AAGEEC010000007">
    <property type="protein sequence ID" value="EBM9273067.1"/>
    <property type="molecule type" value="Genomic_DNA"/>
</dbReference>
<evidence type="ECO:0000313" key="8">
    <source>
        <dbReference type="EMBL" id="EDA8244067.1"/>
    </source>
</evidence>
<organism evidence="3">
    <name type="scientific">Salmonella enterica subsp. enterica serovar London</name>
    <dbReference type="NCBI Taxonomy" id="149390"/>
    <lineage>
        <taxon>Bacteria</taxon>
        <taxon>Pseudomonadati</taxon>
        <taxon>Pseudomonadota</taxon>
        <taxon>Gammaproteobacteria</taxon>
        <taxon>Enterobacterales</taxon>
        <taxon>Enterobacteriaceae</taxon>
        <taxon>Salmonella</taxon>
    </lineage>
</organism>
<dbReference type="EMBL" id="AAHXVA010000043">
    <property type="protein sequence ID" value="ECB5141964.1"/>
    <property type="molecule type" value="Genomic_DNA"/>
</dbReference>
<evidence type="ECO:0000256" key="1">
    <source>
        <dbReference type="SAM" id="Phobius"/>
    </source>
</evidence>
<accession>A0A5I9D734</accession>
<evidence type="ECO:0000313" key="5">
    <source>
        <dbReference type="EMBL" id="EBZ4205913.1"/>
    </source>
</evidence>
<keyword evidence="1" id="KW-0812">Transmembrane</keyword>
<reference evidence="6" key="2">
    <citation type="submission" date="2019-02" db="EMBL/GenBank/DDBJ databases">
        <authorList>
            <consortium name="GenomeTrakr network: Whole genome sequencing for foodborne pathogen traceback"/>
        </authorList>
    </citation>
    <scope>NUCLEOTIDE SEQUENCE</scope>
    <source>
        <strain evidence="6">FSIS11917365</strain>
    </source>
</reference>
<dbReference type="EMBL" id="CP060134">
    <property type="protein sequence ID" value="QNR33841.1"/>
    <property type="molecule type" value="Genomic_DNA"/>
</dbReference>
<reference evidence="2" key="1">
    <citation type="submission" date="2018-07" db="EMBL/GenBank/DDBJ databases">
        <authorList>
            <person name="Ashton P.M."/>
            <person name="Dallman T."/>
            <person name="Nair S."/>
            <person name="De Pinna E."/>
            <person name="Peters T."/>
            <person name="Grant K."/>
        </authorList>
    </citation>
    <scope>NUCLEOTIDE SEQUENCE</scope>
    <source>
        <strain evidence="8">186598</strain>
        <strain evidence="4">196404</strain>
        <strain evidence="9">335302</strain>
        <strain evidence="2">408629</strain>
        <strain evidence="5">623457</strain>
    </source>
</reference>
<dbReference type="EMBL" id="AAHISR010000007">
    <property type="protein sequence ID" value="EBW5671240.1"/>
    <property type="molecule type" value="Genomic_DNA"/>
</dbReference>
<feature type="transmembrane region" description="Helical" evidence="1">
    <location>
        <begin position="128"/>
        <end position="149"/>
    </location>
</feature>
<dbReference type="EMBL" id="AALLJB010000009">
    <property type="protein sequence ID" value="EDA8244067.1"/>
    <property type="molecule type" value="Genomic_DNA"/>
</dbReference>
<reference evidence="3" key="3">
    <citation type="submission" date="2019-07" db="EMBL/GenBank/DDBJ databases">
        <authorList>
            <consortium name="NARMS: The National Antimicrobial Resistance Monitoring System"/>
        </authorList>
    </citation>
    <scope>NUCLEOTIDE SEQUENCE</scope>
    <source>
        <strain evidence="7">FSIS11811398</strain>
        <strain evidence="3">FSIS11921160</strain>
    </source>
</reference>
<feature type="transmembrane region" description="Helical" evidence="1">
    <location>
        <begin position="88"/>
        <end position="113"/>
    </location>
</feature>
<dbReference type="Proteomes" id="UP000839594">
    <property type="component" value="Unassembled WGS sequence"/>
</dbReference>
<evidence type="ECO:0000313" key="2">
    <source>
        <dbReference type="EMBL" id="EAB9816504.1"/>
    </source>
</evidence>
<evidence type="ECO:0000313" key="10">
    <source>
        <dbReference type="EMBL" id="QNR29314.1"/>
    </source>
</evidence>
<evidence type="ECO:0000313" key="3">
    <source>
        <dbReference type="EMBL" id="EBM9273067.1"/>
    </source>
</evidence>
<dbReference type="AlphaFoldDB" id="A0A5I9D734"/>
<evidence type="ECO:0000313" key="4">
    <source>
        <dbReference type="EMBL" id="EBW5671240.1"/>
    </source>
</evidence>
<dbReference type="EMBL" id="AAKSKZ010000090">
    <property type="protein sequence ID" value="ECV4728698.1"/>
    <property type="molecule type" value="Genomic_DNA"/>
</dbReference>
<dbReference type="EMBL" id="AAMJNC010000011">
    <property type="protein sequence ID" value="EDI0002883.1"/>
    <property type="molecule type" value="Genomic_DNA"/>
</dbReference>
<reference evidence="10" key="4">
    <citation type="submission" date="2020-07" db="EMBL/GenBank/DDBJ databases">
        <title>RmtB-producing Salmonella London in pig.</title>
        <authorList>
            <person name="Wang J."/>
            <person name="Wang Y."/>
            <person name="Wang Z.Y."/>
            <person name="Jiao X."/>
        </authorList>
    </citation>
    <scope>NUCLEOTIDE SEQUENCE</scope>
    <source>
        <strain evidence="10">HA3-IN1</strain>
    </source>
</reference>
<dbReference type="EMBL" id="AAHRBT010000009">
    <property type="protein sequence ID" value="EBZ4205913.1"/>
    <property type="molecule type" value="Genomic_DNA"/>
</dbReference>
<evidence type="ECO:0000313" key="11">
    <source>
        <dbReference type="EMBL" id="QNR33841.1"/>
    </source>
</evidence>
<feature type="transmembrane region" description="Helical" evidence="1">
    <location>
        <begin position="44"/>
        <end position="67"/>
    </location>
</feature>
<keyword evidence="1" id="KW-1133">Transmembrane helix</keyword>
<evidence type="ECO:0000313" key="9">
    <source>
        <dbReference type="EMBL" id="EDI0002883.1"/>
    </source>
</evidence>
<name>A0A5I9D734_SALET</name>
<dbReference type="RefSeq" id="WP_043986601.1">
    <property type="nucleotide sequence ID" value="NZ_CP060132.1"/>
</dbReference>
<reference evidence="11" key="5">
    <citation type="submission" date="2020-07" db="EMBL/GenBank/DDBJ databases">
        <title>RmtB-producing Salmonella London in pigs.</title>
        <authorList>
            <person name="Wang J."/>
            <person name="Wang Z.Y."/>
            <person name="Wang Y."/>
            <person name="Jiao X."/>
        </authorList>
    </citation>
    <scope>NUCLEOTIDE SEQUENCE</scope>
    <source>
        <strain evidence="11">HA1-SP5</strain>
    </source>
</reference>
<dbReference type="EMBL" id="AAAGKH010000009">
    <property type="protein sequence ID" value="EAB9816504.1"/>
    <property type="molecule type" value="Genomic_DNA"/>
</dbReference>
<sequence>MKARYKWLLMLGGYALICYLFLADLALSVKVPVSDVISNLIDLSAIFLAIVGMWVAYSYPAAISKVVNDNDDLSLITSYHSAKRLEALIMNILVASIVLISCLLLNAFIIPIVKSSDFFKEHSALTKQIGYCGIWFLCLIQVVMILQIVRANLSFLDDLDTLIIKLASQRKKNPHQKP</sequence>
<protein>
    <submittedName>
        <fullName evidence="3">Uncharacterized protein</fullName>
    </submittedName>
</protein>
<dbReference type="EMBL" id="CP060132">
    <property type="protein sequence ID" value="QNR29314.1"/>
    <property type="molecule type" value="Genomic_DNA"/>
</dbReference>
<gene>
    <name evidence="8" type="ORF">A4I94_06480</name>
    <name evidence="9" type="ORF">CC649_12520</name>
    <name evidence="4" type="ORF">DPY77_08455</name>
    <name evidence="2" type="ORF">DUQ26_11840</name>
    <name evidence="7" type="ORF">DUZ66_22290</name>
    <name evidence="5" type="ORF">EBC19_10965</name>
    <name evidence="6" type="ORF">EYJ58_20270</name>
    <name evidence="3" type="ORF">FFW43_09460</name>
    <name evidence="10" type="ORF">H2O76_003469</name>
    <name evidence="11" type="ORF">H3A31_003469</name>
</gene>